<organism evidence="7 8">
    <name type="scientific">Acetivibrio thermocellus AD2</name>
    <dbReference type="NCBI Taxonomy" id="1138384"/>
    <lineage>
        <taxon>Bacteria</taxon>
        <taxon>Bacillati</taxon>
        <taxon>Bacillota</taxon>
        <taxon>Clostridia</taxon>
        <taxon>Eubacteriales</taxon>
        <taxon>Oscillospiraceae</taxon>
        <taxon>Acetivibrio</taxon>
    </lineage>
</organism>
<reference evidence="7 8" key="1">
    <citation type="submission" date="2017-09" db="EMBL/GenBank/DDBJ databases">
        <title>Evaluation of Pacific Biosciences Sequencing Technology to Finishing C. thermocellum Genome Sequences.</title>
        <authorList>
            <person name="Brown S."/>
        </authorList>
    </citation>
    <scope>NUCLEOTIDE SEQUENCE [LARGE SCALE GENOMIC DNA]</scope>
    <source>
        <strain evidence="7 8">AD2</strain>
    </source>
</reference>
<comment type="cofactor">
    <cofactor evidence="1">
        <name>pyridoxal 5'-phosphate</name>
        <dbReference type="ChEBI" id="CHEBI:597326"/>
    </cofactor>
</comment>
<dbReference type="InterPro" id="IPR015421">
    <property type="entry name" value="PyrdxlP-dep_Trfase_major"/>
</dbReference>
<dbReference type="GO" id="GO:0047804">
    <property type="term" value="F:cysteine-S-conjugate beta-lyase activity"/>
    <property type="evidence" value="ECO:0007669"/>
    <property type="project" value="UniProtKB-EC"/>
</dbReference>
<dbReference type="Proteomes" id="UP000223596">
    <property type="component" value="Unassembled WGS sequence"/>
</dbReference>
<dbReference type="InterPro" id="IPR051798">
    <property type="entry name" value="Class-II_PLP-Dep_Aminotrans"/>
</dbReference>
<dbReference type="InterPro" id="IPR015424">
    <property type="entry name" value="PyrdxlP-dep_Trfase"/>
</dbReference>
<feature type="domain" description="Aminotransferase class I/classII large" evidence="6">
    <location>
        <begin position="47"/>
        <end position="382"/>
    </location>
</feature>
<dbReference type="Pfam" id="PF00155">
    <property type="entry name" value="Aminotran_1_2"/>
    <property type="match status" value="1"/>
</dbReference>
<accession>A0AB36TEN2</accession>
<evidence type="ECO:0000256" key="1">
    <source>
        <dbReference type="ARBA" id="ARBA00001933"/>
    </source>
</evidence>
<dbReference type="AlphaFoldDB" id="A0AB36TEN2"/>
<dbReference type="EC" id="4.4.1.13" evidence="2"/>
<protein>
    <recommendedName>
        <fullName evidence="2">cysteine-S-conjugate beta-lyase</fullName>
        <ecNumber evidence="2">4.4.1.13</ecNumber>
    </recommendedName>
</protein>
<evidence type="ECO:0000256" key="2">
    <source>
        <dbReference type="ARBA" id="ARBA00012224"/>
    </source>
</evidence>
<dbReference type="InterPro" id="IPR015422">
    <property type="entry name" value="PyrdxlP-dep_Trfase_small"/>
</dbReference>
<evidence type="ECO:0000313" key="8">
    <source>
        <dbReference type="Proteomes" id="UP000223596"/>
    </source>
</evidence>
<proteinExistence type="inferred from homology"/>
<keyword evidence="4" id="KW-0456">Lyase</keyword>
<evidence type="ECO:0000313" key="7">
    <source>
        <dbReference type="EMBL" id="PFH01665.1"/>
    </source>
</evidence>
<evidence type="ECO:0000256" key="3">
    <source>
        <dbReference type="ARBA" id="ARBA00022898"/>
    </source>
</evidence>
<gene>
    <name evidence="7" type="ORF">M972_11404</name>
</gene>
<dbReference type="CDD" id="cd00609">
    <property type="entry name" value="AAT_like"/>
    <property type="match status" value="1"/>
</dbReference>
<evidence type="ECO:0000256" key="5">
    <source>
        <dbReference type="ARBA" id="ARBA00037974"/>
    </source>
</evidence>
<dbReference type="InterPro" id="IPR004839">
    <property type="entry name" value="Aminotransferase_I/II_large"/>
</dbReference>
<keyword evidence="3" id="KW-0663">Pyridoxal phosphate</keyword>
<evidence type="ECO:0000256" key="4">
    <source>
        <dbReference type="ARBA" id="ARBA00023239"/>
    </source>
</evidence>
<comment type="similarity">
    <text evidence="5">Belongs to the class-II pyridoxal-phosphate-dependent aminotransferase family. MalY/PatB cystathionine beta-lyase subfamily.</text>
</comment>
<dbReference type="Gene3D" id="3.90.1150.10">
    <property type="entry name" value="Aspartate Aminotransferase, domain 1"/>
    <property type="match status" value="1"/>
</dbReference>
<dbReference type="InterPro" id="IPR027619">
    <property type="entry name" value="C-S_lyase_PatB-like"/>
</dbReference>
<evidence type="ECO:0000259" key="6">
    <source>
        <dbReference type="Pfam" id="PF00155"/>
    </source>
</evidence>
<dbReference type="GO" id="GO:0030170">
    <property type="term" value="F:pyridoxal phosphate binding"/>
    <property type="evidence" value="ECO:0007669"/>
    <property type="project" value="InterPro"/>
</dbReference>
<dbReference type="PANTHER" id="PTHR43525">
    <property type="entry name" value="PROTEIN MALY"/>
    <property type="match status" value="1"/>
</dbReference>
<name>A0AB36TEN2_ACETH</name>
<dbReference type="RefSeq" id="WP_003515290.1">
    <property type="nucleotide sequence ID" value="NZ_CP013828.1"/>
</dbReference>
<dbReference type="Gene3D" id="3.40.640.10">
    <property type="entry name" value="Type I PLP-dependent aspartate aminotransferase-like (Major domain)"/>
    <property type="match status" value="1"/>
</dbReference>
<comment type="caution">
    <text evidence="7">The sequence shown here is derived from an EMBL/GenBank/DDBJ whole genome shotgun (WGS) entry which is preliminary data.</text>
</comment>
<dbReference type="EMBL" id="PDBW01000001">
    <property type="protein sequence ID" value="PFH01665.1"/>
    <property type="molecule type" value="Genomic_DNA"/>
</dbReference>
<dbReference type="SUPFAM" id="SSF53383">
    <property type="entry name" value="PLP-dependent transferases"/>
    <property type="match status" value="1"/>
</dbReference>
<dbReference type="NCBIfam" id="TIGR04350">
    <property type="entry name" value="C_S_lyase_PatB"/>
    <property type="match status" value="1"/>
</dbReference>
<dbReference type="PANTHER" id="PTHR43525:SF1">
    <property type="entry name" value="PROTEIN MALY"/>
    <property type="match status" value="1"/>
</dbReference>
<sequence length="393" mass="44563">MSSIFDEVVNRRNTDSLKWDSCRQRFGKADILPMWVADMDFKSPSIITEAIIRRAQHGIFGYTEASERLSAALAGWVKKRHNWQIDERWISYSPGVVTSVNTAILAYTNPGDKVLMQTPIYYPFYSSILDNERELVTNSLRDNNRHYEIDFEDLEKKLSDNVKMMIFCSPHNPIGRVWKIDELKEVLRLCKKYNVILVSDEIHSDLVFKGHKHIPIGLPAAESDFENFIVLVSPTKTFNIAGLSVSASIIPDAGLRRKFRATLSKNGANMLNIFGLVAAEAAYSSCEKWLDELLLYLEENLNTLEEYFKNNIPQIKVIRPEATYLAWLDCNGLPVPAEELKSFFVNKAGVGLNDGVTFGKEGLGFQRLNFACPRTVLLEGLSRIKKAVDELSN</sequence>